<dbReference type="STRING" id="2010991.A0A3M2SRX1"/>
<dbReference type="InterPro" id="IPR052043">
    <property type="entry name" value="PolySaccharide_Degr_Enz"/>
</dbReference>
<keyword evidence="2" id="KW-0732">Signal</keyword>
<protein>
    <recommendedName>
        <fullName evidence="5">Unsaturated rhamnogalacturonyl hydrolase YteR</fullName>
    </recommendedName>
</protein>
<evidence type="ECO:0000313" key="3">
    <source>
        <dbReference type="EMBL" id="RMJ20307.1"/>
    </source>
</evidence>
<feature type="chain" id="PRO_5018246530" description="Unsaturated rhamnogalacturonyl hydrolase YteR" evidence="2">
    <location>
        <begin position="27"/>
        <end position="382"/>
    </location>
</feature>
<dbReference type="InterPro" id="IPR010905">
    <property type="entry name" value="Glyco_hydro_88"/>
</dbReference>
<dbReference type="Proteomes" id="UP000277212">
    <property type="component" value="Unassembled WGS sequence"/>
</dbReference>
<accession>A0A3M2SRX1</accession>
<dbReference type="SUPFAM" id="SSF48208">
    <property type="entry name" value="Six-hairpin glycosidases"/>
    <property type="match status" value="1"/>
</dbReference>
<dbReference type="Pfam" id="PF07470">
    <property type="entry name" value="Glyco_hydro_88"/>
    <property type="match status" value="1"/>
</dbReference>
<keyword evidence="4" id="KW-1185">Reference proteome</keyword>
<dbReference type="PANTHER" id="PTHR33886:SF9">
    <property type="entry name" value="UNSATURATED RHAMNOGALACTURONAN HYDROLASE (EUROFUNG)"/>
    <property type="match status" value="1"/>
</dbReference>
<dbReference type="GO" id="GO:0016787">
    <property type="term" value="F:hydrolase activity"/>
    <property type="evidence" value="ECO:0007669"/>
    <property type="project" value="UniProtKB-KW"/>
</dbReference>
<dbReference type="InterPro" id="IPR012341">
    <property type="entry name" value="6hp_glycosidase-like_sf"/>
</dbReference>
<proteinExistence type="predicted"/>
<dbReference type="Gene3D" id="1.50.10.10">
    <property type="match status" value="1"/>
</dbReference>
<dbReference type="OrthoDB" id="540611at2759"/>
<evidence type="ECO:0000256" key="1">
    <source>
        <dbReference type="ARBA" id="ARBA00022801"/>
    </source>
</evidence>
<keyword evidence="1" id="KW-0378">Hydrolase</keyword>
<evidence type="ECO:0000313" key="4">
    <source>
        <dbReference type="Proteomes" id="UP000277212"/>
    </source>
</evidence>
<dbReference type="GO" id="GO:0005975">
    <property type="term" value="P:carbohydrate metabolic process"/>
    <property type="evidence" value="ECO:0007669"/>
    <property type="project" value="InterPro"/>
</dbReference>
<dbReference type="InterPro" id="IPR008928">
    <property type="entry name" value="6-hairpin_glycosidase_sf"/>
</dbReference>
<reference evidence="3 4" key="1">
    <citation type="submission" date="2017-06" db="EMBL/GenBank/DDBJ databases">
        <title>Comparative genomic analysis of Ambrosia Fusariam Clade fungi.</title>
        <authorList>
            <person name="Stajich J.E."/>
            <person name="Carrillo J."/>
            <person name="Kijimoto T."/>
            <person name="Eskalen A."/>
            <person name="O'Donnell K."/>
            <person name="Kasson M."/>
        </authorList>
    </citation>
    <scope>NUCLEOTIDE SEQUENCE [LARGE SCALE GENOMIC DNA]</scope>
    <source>
        <strain evidence="3">UCR3666</strain>
    </source>
</reference>
<organism evidence="3 4">
    <name type="scientific">Fusarium kuroshium</name>
    <dbReference type="NCBI Taxonomy" id="2010991"/>
    <lineage>
        <taxon>Eukaryota</taxon>
        <taxon>Fungi</taxon>
        <taxon>Dikarya</taxon>
        <taxon>Ascomycota</taxon>
        <taxon>Pezizomycotina</taxon>
        <taxon>Sordariomycetes</taxon>
        <taxon>Hypocreomycetidae</taxon>
        <taxon>Hypocreales</taxon>
        <taxon>Nectriaceae</taxon>
        <taxon>Fusarium</taxon>
        <taxon>Fusarium solani species complex</taxon>
    </lineage>
</organism>
<dbReference type="AlphaFoldDB" id="A0A3M2SRX1"/>
<evidence type="ECO:0008006" key="5">
    <source>
        <dbReference type="Google" id="ProtNLM"/>
    </source>
</evidence>
<dbReference type="EMBL" id="NKUJ01000001">
    <property type="protein sequence ID" value="RMJ20307.1"/>
    <property type="molecule type" value="Genomic_DNA"/>
</dbReference>
<name>A0A3M2SRX1_9HYPO</name>
<sequence length="382" mass="43304">MFLHGLALSTVVTAVTAAAAPKPAYAQWLTDSMIRFGVQPGIGYGEATLYTGFESVIDATKNETLNDIYRSHIDAVLTDEGVIKKFNYSHFSLDNYRIGNNILYWYEKTGEEKYKLAADSIKEMIDKHPRTPTGGLWHRHVVYPNQMWLDGIYMADSFYAKWVSLFQPKNQTAWDDIALQFDKIDSVTRKKNNLLVHGFDESKKAVWADPVTGAAPLIWARAIGWYYMSLLEVIPLFPDNHPAKKRLLGYFVDLSDGLKKSIDEKGAWWNIMDKQYEDVEGNYLESSASAMFVFGWLKGLNLGFLKEKSYGKIAMNAYNSLVKMFVTKNDDGTINWEDTVIVGSLGSNATFQYYASIGLRQNDLRGAGSFIVAAVEYEERYH</sequence>
<gene>
    <name evidence="3" type="ORF">CDV36_000119</name>
</gene>
<dbReference type="PANTHER" id="PTHR33886">
    <property type="entry name" value="UNSATURATED RHAMNOGALACTURONAN HYDROLASE (EUROFUNG)"/>
    <property type="match status" value="1"/>
</dbReference>
<feature type="signal peptide" evidence="2">
    <location>
        <begin position="1"/>
        <end position="26"/>
    </location>
</feature>
<evidence type="ECO:0000256" key="2">
    <source>
        <dbReference type="SAM" id="SignalP"/>
    </source>
</evidence>
<comment type="caution">
    <text evidence="3">The sequence shown here is derived from an EMBL/GenBank/DDBJ whole genome shotgun (WGS) entry which is preliminary data.</text>
</comment>